<name>A0A1G1ZN54_9BACT</name>
<dbReference type="Pfam" id="PF09136">
    <property type="entry name" value="Glucodextran_B"/>
    <property type="match status" value="1"/>
</dbReference>
<evidence type="ECO:0000313" key="3">
    <source>
        <dbReference type="Proteomes" id="UP000178517"/>
    </source>
</evidence>
<dbReference type="Gene3D" id="2.60.40.10">
    <property type="entry name" value="Immunoglobulins"/>
    <property type="match status" value="1"/>
</dbReference>
<evidence type="ECO:0008006" key="4">
    <source>
        <dbReference type="Google" id="ProtNLM"/>
    </source>
</evidence>
<protein>
    <recommendedName>
        <fullName evidence="4">HTH cro/C1-type domain-containing protein</fullName>
    </recommendedName>
</protein>
<dbReference type="InterPro" id="IPR013783">
    <property type="entry name" value="Ig-like_fold"/>
</dbReference>
<dbReference type="Proteomes" id="UP000178517">
    <property type="component" value="Unassembled WGS sequence"/>
</dbReference>
<evidence type="ECO:0000256" key="1">
    <source>
        <dbReference type="SAM" id="Phobius"/>
    </source>
</evidence>
<keyword evidence="1" id="KW-0472">Membrane</keyword>
<keyword evidence="1" id="KW-0812">Transmembrane</keyword>
<proteinExistence type="predicted"/>
<dbReference type="PANTHER" id="PTHR34475:SF1">
    <property type="entry name" value="CYTOSKELETON PROTEIN RODZ"/>
    <property type="match status" value="1"/>
</dbReference>
<accession>A0A1G1ZN54</accession>
<dbReference type="STRING" id="1798406.A3A04_00745"/>
<sequence>MDTKEPTTFDRMFDEALANRNLSLEKLSELSNVPIKYIEAIQRGDASKLPPSPYVRGYIAKLADLLEIKSDELWALFQKESQLKAAGIKDKMPENRYAQRPAHKSLIIGLGIGLLLVLYVGYRLNSLTGRPLLNVLYPDTATLILNTPSVLFRGTLDTSSKLIINNERVNINEEGAWEKKIVLQPGLNSIEIKATKILGRQTEVVKQVIYNPPPFSTSSKEESNSENE</sequence>
<feature type="transmembrane region" description="Helical" evidence="1">
    <location>
        <begin position="105"/>
        <end position="122"/>
    </location>
</feature>
<reference evidence="2 3" key="1">
    <citation type="journal article" date="2016" name="Nat. Commun.">
        <title>Thousands of microbial genomes shed light on interconnected biogeochemical processes in an aquifer system.</title>
        <authorList>
            <person name="Anantharaman K."/>
            <person name="Brown C.T."/>
            <person name="Hug L.A."/>
            <person name="Sharon I."/>
            <person name="Castelle C.J."/>
            <person name="Probst A.J."/>
            <person name="Thomas B.C."/>
            <person name="Singh A."/>
            <person name="Wilkins M.J."/>
            <person name="Karaoz U."/>
            <person name="Brodie E.L."/>
            <person name="Williams K.H."/>
            <person name="Hubbard S.S."/>
            <person name="Banfield J.F."/>
        </authorList>
    </citation>
    <scope>NUCLEOTIDE SEQUENCE [LARGE SCALE GENOMIC DNA]</scope>
</reference>
<gene>
    <name evidence="2" type="ORF">A3A04_00745</name>
</gene>
<dbReference type="InterPro" id="IPR010982">
    <property type="entry name" value="Lambda_DNA-bd_dom_sf"/>
</dbReference>
<organism evidence="2 3">
    <name type="scientific">Candidatus Harrisonbacteria bacterium RIFCSPLOWO2_01_FULL_40_28</name>
    <dbReference type="NCBI Taxonomy" id="1798406"/>
    <lineage>
        <taxon>Bacteria</taxon>
        <taxon>Candidatus Harrisoniibacteriota</taxon>
    </lineage>
</organism>
<dbReference type="AlphaFoldDB" id="A0A1G1ZN54"/>
<dbReference type="GO" id="GO:0003677">
    <property type="term" value="F:DNA binding"/>
    <property type="evidence" value="ECO:0007669"/>
    <property type="project" value="InterPro"/>
</dbReference>
<dbReference type="PANTHER" id="PTHR34475">
    <property type="match status" value="1"/>
</dbReference>
<evidence type="ECO:0000313" key="2">
    <source>
        <dbReference type="EMBL" id="OGY66078.1"/>
    </source>
</evidence>
<dbReference type="Gene3D" id="1.10.260.40">
    <property type="entry name" value="lambda repressor-like DNA-binding domains"/>
    <property type="match status" value="1"/>
</dbReference>
<dbReference type="EMBL" id="MHJI01000010">
    <property type="protein sequence ID" value="OGY66078.1"/>
    <property type="molecule type" value="Genomic_DNA"/>
</dbReference>
<dbReference type="Pfam" id="PF13413">
    <property type="entry name" value="HTH_25"/>
    <property type="match status" value="1"/>
</dbReference>
<keyword evidence="1" id="KW-1133">Transmembrane helix</keyword>
<comment type="caution">
    <text evidence="2">The sequence shown here is derived from an EMBL/GenBank/DDBJ whole genome shotgun (WGS) entry which is preliminary data.</text>
</comment>
<dbReference type="InterPro" id="IPR050400">
    <property type="entry name" value="Bact_Cytoskel_RodZ"/>
</dbReference>